<keyword evidence="2" id="KW-1185">Reference proteome</keyword>
<dbReference type="AlphaFoldDB" id="A0A4R2JA58"/>
<organism evidence="1 2">
    <name type="scientific">Actinocrispum wychmicini</name>
    <dbReference type="NCBI Taxonomy" id="1213861"/>
    <lineage>
        <taxon>Bacteria</taxon>
        <taxon>Bacillati</taxon>
        <taxon>Actinomycetota</taxon>
        <taxon>Actinomycetes</taxon>
        <taxon>Pseudonocardiales</taxon>
        <taxon>Pseudonocardiaceae</taxon>
        <taxon>Actinocrispum</taxon>
    </lineage>
</organism>
<protein>
    <submittedName>
        <fullName evidence="1">Uncharacterized protein</fullName>
    </submittedName>
</protein>
<dbReference type="RefSeq" id="WP_132121645.1">
    <property type="nucleotide sequence ID" value="NZ_SLWS01000007.1"/>
</dbReference>
<evidence type="ECO:0000313" key="2">
    <source>
        <dbReference type="Proteomes" id="UP000295680"/>
    </source>
</evidence>
<dbReference type="OrthoDB" id="3707465at2"/>
<name>A0A4R2JA58_9PSEU</name>
<dbReference type="InterPro" id="IPR045428">
    <property type="entry name" value="EACC1"/>
</dbReference>
<gene>
    <name evidence="1" type="ORF">EV192_10766</name>
</gene>
<dbReference type="Pfam" id="PF19953">
    <property type="entry name" value="EACC1"/>
    <property type="match status" value="1"/>
</dbReference>
<accession>A0A4R2JA58</accession>
<evidence type="ECO:0000313" key="1">
    <source>
        <dbReference type="EMBL" id="TCO55644.1"/>
    </source>
</evidence>
<sequence>MSTEMRIYLADTNDIDSLRRWLDDVPDISSEPVPSPSRPGEQGDAWDFLSVLCGTGGAMTIGLNALTTWIESKLTHARIVVGETEVVLRGPDPQALERLVEAARKAAEGDK</sequence>
<reference evidence="1 2" key="1">
    <citation type="submission" date="2019-03" db="EMBL/GenBank/DDBJ databases">
        <title>Genomic Encyclopedia of Type Strains, Phase IV (KMG-IV): sequencing the most valuable type-strain genomes for metagenomic binning, comparative biology and taxonomic classification.</title>
        <authorList>
            <person name="Goeker M."/>
        </authorList>
    </citation>
    <scope>NUCLEOTIDE SEQUENCE [LARGE SCALE GENOMIC DNA]</scope>
    <source>
        <strain evidence="1 2">DSM 45934</strain>
    </source>
</reference>
<dbReference type="Proteomes" id="UP000295680">
    <property type="component" value="Unassembled WGS sequence"/>
</dbReference>
<comment type="caution">
    <text evidence="1">The sequence shown here is derived from an EMBL/GenBank/DDBJ whole genome shotgun (WGS) entry which is preliminary data.</text>
</comment>
<dbReference type="EMBL" id="SLWS01000007">
    <property type="protein sequence ID" value="TCO55644.1"/>
    <property type="molecule type" value="Genomic_DNA"/>
</dbReference>
<proteinExistence type="predicted"/>